<comment type="similarity">
    <text evidence="1">Belongs to the RelE toxin family.</text>
</comment>
<gene>
    <name evidence="3" type="ORF">MNBD_NITROSPIRAE01-1900</name>
</gene>
<dbReference type="PANTHER" id="PTHR33755:SF7">
    <property type="entry name" value="TOXIN MODULE OF TOXIN-ANTITOXIN SYSTEM RELE_STBE FAMILY"/>
    <property type="match status" value="1"/>
</dbReference>
<sequence length="95" mass="11185">MQVKWTEPAAKALERIQDYIAKDNPRAAFEVVQEIRLAVSRLEEYPKIGRRGRVIGTRELVTHSVSYIVPYRIQKQTIQILSIYHTSRKWPDTFE</sequence>
<proteinExistence type="inferred from homology"/>
<evidence type="ECO:0000256" key="2">
    <source>
        <dbReference type="ARBA" id="ARBA00022649"/>
    </source>
</evidence>
<reference evidence="3" key="1">
    <citation type="submission" date="2018-06" db="EMBL/GenBank/DDBJ databases">
        <authorList>
            <person name="Zhirakovskaya E."/>
        </authorList>
    </citation>
    <scope>NUCLEOTIDE SEQUENCE</scope>
</reference>
<protein>
    <recommendedName>
        <fullName evidence="4">Death on curing protein, Doc toxin</fullName>
    </recommendedName>
</protein>
<dbReference type="NCBIfam" id="TIGR02385">
    <property type="entry name" value="RelE_StbE"/>
    <property type="match status" value="1"/>
</dbReference>
<evidence type="ECO:0000256" key="1">
    <source>
        <dbReference type="ARBA" id="ARBA00006226"/>
    </source>
</evidence>
<keyword evidence="2" id="KW-1277">Toxin-antitoxin system</keyword>
<dbReference type="InterPro" id="IPR007712">
    <property type="entry name" value="RelE/ParE_toxin"/>
</dbReference>
<evidence type="ECO:0008006" key="4">
    <source>
        <dbReference type="Google" id="ProtNLM"/>
    </source>
</evidence>
<dbReference type="AlphaFoldDB" id="A0A3B1CU40"/>
<dbReference type="InterPro" id="IPR051803">
    <property type="entry name" value="TA_system_RelE-like_toxin"/>
</dbReference>
<dbReference type="Pfam" id="PF05016">
    <property type="entry name" value="ParE_toxin"/>
    <property type="match status" value="1"/>
</dbReference>
<organism evidence="3">
    <name type="scientific">hydrothermal vent metagenome</name>
    <dbReference type="NCBI Taxonomy" id="652676"/>
    <lineage>
        <taxon>unclassified sequences</taxon>
        <taxon>metagenomes</taxon>
        <taxon>ecological metagenomes</taxon>
    </lineage>
</organism>
<dbReference type="EMBL" id="UOGF01000111">
    <property type="protein sequence ID" value="VAX33549.1"/>
    <property type="molecule type" value="Genomic_DNA"/>
</dbReference>
<evidence type="ECO:0000313" key="3">
    <source>
        <dbReference type="EMBL" id="VAX33549.1"/>
    </source>
</evidence>
<accession>A0A3B1CU40</accession>
<dbReference type="PANTHER" id="PTHR33755">
    <property type="entry name" value="TOXIN PARE1-RELATED"/>
    <property type="match status" value="1"/>
</dbReference>
<name>A0A3B1CU40_9ZZZZ</name>
<dbReference type="Gene3D" id="3.30.2310.20">
    <property type="entry name" value="RelE-like"/>
    <property type="match status" value="1"/>
</dbReference>
<dbReference type="InterPro" id="IPR035093">
    <property type="entry name" value="RelE/ParE_toxin_dom_sf"/>
</dbReference>